<dbReference type="AlphaFoldDB" id="A0A1F2PK69"/>
<dbReference type="EMBL" id="LKEU01000027">
    <property type="protein sequence ID" value="OFV71106.1"/>
    <property type="molecule type" value="Genomic_DNA"/>
</dbReference>
<gene>
    <name evidence="1" type="ORF">ACWI_16920</name>
    <name evidence="2" type="ORF">LNN31_16850</name>
</gene>
<dbReference type="Proteomes" id="UP001163550">
    <property type="component" value="Chromosome"/>
</dbReference>
<evidence type="ECO:0000313" key="1">
    <source>
        <dbReference type="EMBL" id="OFV71106.1"/>
    </source>
</evidence>
<protein>
    <submittedName>
        <fullName evidence="2">Alpha-ribazole-5-phosphate synthase</fullName>
    </submittedName>
</protein>
<dbReference type="EMBL" id="CP087994">
    <property type="protein sequence ID" value="UYO62432.1"/>
    <property type="molecule type" value="Genomic_DNA"/>
</dbReference>
<dbReference type="RefSeq" id="WP_070370986.1">
    <property type="nucleotide sequence ID" value="NZ_CABIIK010000022.1"/>
</dbReference>
<organism evidence="1 3">
    <name type="scientific">Acetobacterium wieringae</name>
    <dbReference type="NCBI Taxonomy" id="52694"/>
    <lineage>
        <taxon>Bacteria</taxon>
        <taxon>Bacillati</taxon>
        <taxon>Bacillota</taxon>
        <taxon>Clostridia</taxon>
        <taxon>Eubacteriales</taxon>
        <taxon>Eubacteriaceae</taxon>
        <taxon>Acetobacterium</taxon>
    </lineage>
</organism>
<evidence type="ECO:0000313" key="3">
    <source>
        <dbReference type="Proteomes" id="UP000176244"/>
    </source>
</evidence>
<dbReference type="STRING" id="52694.ACWI_16920"/>
<name>A0A1F2PK69_9FIRM</name>
<evidence type="ECO:0000313" key="4">
    <source>
        <dbReference type="Proteomes" id="UP001163550"/>
    </source>
</evidence>
<reference evidence="2" key="2">
    <citation type="submission" date="2021-11" db="EMBL/GenBank/DDBJ databases">
        <title>Isoprene-degrading acetogen.</title>
        <authorList>
            <person name="Yang Y."/>
            <person name="Jin H."/>
            <person name="Yan J."/>
        </authorList>
    </citation>
    <scope>NUCLEOTIDE SEQUENCE</scope>
    <source>
        <strain evidence="2">Berkeley</strain>
    </source>
</reference>
<sequence length="243" mass="25746">MKTYQYRDLSVLELPDTLLVTACDSSGGVGEKPGDELCVPTKYISIFAARVCLFELLSCGTEIISLSNTIVGEMEPTGAALIQGIKEELARAGIGELPINGSTEENFKTCMTGFGIFVVGIAKRLRITPSAPGDLVICIGKPKFGAALVLEGDPEIADYQDLKTLTENPAVNEIVPCGSKGILYEATNLAAIHQYQFEAMPNNLNVVDSAGPATTVIASIKPFALPELAAVFNAKLTVIGHLK</sequence>
<keyword evidence="4" id="KW-1185">Reference proteome</keyword>
<dbReference type="Proteomes" id="UP000176244">
    <property type="component" value="Unassembled WGS sequence"/>
</dbReference>
<proteinExistence type="predicted"/>
<accession>A0A1F2PK69</accession>
<evidence type="ECO:0000313" key="2">
    <source>
        <dbReference type="EMBL" id="UYO62432.1"/>
    </source>
</evidence>
<reference evidence="1 3" key="1">
    <citation type="submission" date="2015-09" db="EMBL/GenBank/DDBJ databases">
        <title>Genome sequence of Acetobacterium wieringae DSM 1911.</title>
        <authorList>
            <person name="Poehlein A."/>
            <person name="Bengelsdorf F.R."/>
            <person name="Schiel-Bengelsdorf B."/>
            <person name="Duerre P."/>
            <person name="Daniel R."/>
        </authorList>
    </citation>
    <scope>NUCLEOTIDE SEQUENCE [LARGE SCALE GENOMIC DNA]</scope>
    <source>
        <strain evidence="1 3">DSM 1911</strain>
    </source>
</reference>
<dbReference type="OrthoDB" id="9805740at2"/>